<dbReference type="AlphaFoldDB" id="A0AAE1T5K8"/>
<dbReference type="Proteomes" id="UP001289374">
    <property type="component" value="Unassembled WGS sequence"/>
</dbReference>
<name>A0AAE1T5K8_9LAMI</name>
<dbReference type="Pfam" id="PF03732">
    <property type="entry name" value="Retrotrans_gag"/>
    <property type="match status" value="1"/>
</dbReference>
<evidence type="ECO:0000313" key="4">
    <source>
        <dbReference type="Proteomes" id="UP001289374"/>
    </source>
</evidence>
<keyword evidence="4" id="KW-1185">Reference proteome</keyword>
<feature type="domain" description="Retrotransposon gag" evidence="2">
    <location>
        <begin position="112"/>
        <end position="172"/>
    </location>
</feature>
<reference evidence="3" key="2">
    <citation type="journal article" date="2024" name="Plant">
        <title>Genomic evolution and insights into agronomic trait innovations of Sesamum species.</title>
        <authorList>
            <person name="Miao H."/>
            <person name="Wang L."/>
            <person name="Qu L."/>
            <person name="Liu H."/>
            <person name="Sun Y."/>
            <person name="Le M."/>
            <person name="Wang Q."/>
            <person name="Wei S."/>
            <person name="Zheng Y."/>
            <person name="Lin W."/>
            <person name="Duan Y."/>
            <person name="Cao H."/>
            <person name="Xiong S."/>
            <person name="Wang X."/>
            <person name="Wei L."/>
            <person name="Li C."/>
            <person name="Ma Q."/>
            <person name="Ju M."/>
            <person name="Zhao R."/>
            <person name="Li G."/>
            <person name="Mu C."/>
            <person name="Tian Q."/>
            <person name="Mei H."/>
            <person name="Zhang T."/>
            <person name="Gao T."/>
            <person name="Zhang H."/>
        </authorList>
    </citation>
    <scope>NUCLEOTIDE SEQUENCE</scope>
    <source>
        <strain evidence="3">K16</strain>
    </source>
</reference>
<dbReference type="InterPro" id="IPR005162">
    <property type="entry name" value="Retrotrans_gag_dom"/>
</dbReference>
<dbReference type="GO" id="GO:0003964">
    <property type="term" value="F:RNA-directed DNA polymerase activity"/>
    <property type="evidence" value="ECO:0007669"/>
    <property type="project" value="UniProtKB-KW"/>
</dbReference>
<reference evidence="3" key="1">
    <citation type="submission" date="2020-06" db="EMBL/GenBank/DDBJ databases">
        <authorList>
            <person name="Li T."/>
            <person name="Hu X."/>
            <person name="Zhang T."/>
            <person name="Song X."/>
            <person name="Zhang H."/>
            <person name="Dai N."/>
            <person name="Sheng W."/>
            <person name="Hou X."/>
            <person name="Wei L."/>
        </authorList>
    </citation>
    <scope>NUCLEOTIDE SEQUENCE</scope>
    <source>
        <strain evidence="3">K16</strain>
        <tissue evidence="3">Leaf</tissue>
    </source>
</reference>
<keyword evidence="3" id="KW-0548">Nucleotidyltransferase</keyword>
<evidence type="ECO:0000313" key="3">
    <source>
        <dbReference type="EMBL" id="KAK4381993.1"/>
    </source>
</evidence>
<dbReference type="PANTHER" id="PTHR15503:SF45">
    <property type="entry name" value="RNA-DIRECTED DNA POLYMERASE HOMOLOG"/>
    <property type="match status" value="1"/>
</dbReference>
<accession>A0AAE1T5K8</accession>
<feature type="region of interest" description="Disordered" evidence="1">
    <location>
        <begin position="211"/>
        <end position="239"/>
    </location>
</feature>
<feature type="compositionally biased region" description="Basic and acidic residues" evidence="1">
    <location>
        <begin position="211"/>
        <end position="228"/>
    </location>
</feature>
<comment type="caution">
    <text evidence="3">The sequence shown here is derived from an EMBL/GenBank/DDBJ whole genome shotgun (WGS) entry which is preliminary data.</text>
</comment>
<evidence type="ECO:0000256" key="1">
    <source>
        <dbReference type="SAM" id="MobiDB-lite"/>
    </source>
</evidence>
<sequence length="446" mass="50323">MVDQTSLRNHVAELESQVKRMMELLGQAPESPPVALFPLVDTLHSRVETLQKAAKVNLLKRVVGRDEDRAPMSKVKVPDPKPFGGAHSVKELEYFLWDMETYFQAARIPEAEKELKDQFLPCNTSWLARESLRKLKHRGTVRDYVKEFSSLMLDVRDMSEEDKLFNFLLGLQTWAQTELRRQGVQDKPSGIAAVDRLVDFRVATSCDLEKKKKDSGKEKGKSGKGRKDGKFKKKKHQEAVNSEAKPIQGVACVELKVSAWIGKCNLMVVPLDDFDVILGMDLQDSVQSSEKKVSLISAMQVKAGLRHGEQTYLAALIEIKPDVVQEVPDKVAELLQEFKDVFPPELPKKLPPRRAIDHAIELEPSARPPAQAPYRMAPAELAELRTQLDGLLEARLVQQSKALYGSPVLFQRKQDGSMRMCVDYQALNKVTIKNKYPIPNAIDLFD</sequence>
<dbReference type="SUPFAM" id="SSF56672">
    <property type="entry name" value="DNA/RNA polymerases"/>
    <property type="match status" value="1"/>
</dbReference>
<keyword evidence="3" id="KW-0695">RNA-directed DNA polymerase</keyword>
<organism evidence="3 4">
    <name type="scientific">Sesamum angolense</name>
    <dbReference type="NCBI Taxonomy" id="2727404"/>
    <lineage>
        <taxon>Eukaryota</taxon>
        <taxon>Viridiplantae</taxon>
        <taxon>Streptophyta</taxon>
        <taxon>Embryophyta</taxon>
        <taxon>Tracheophyta</taxon>
        <taxon>Spermatophyta</taxon>
        <taxon>Magnoliopsida</taxon>
        <taxon>eudicotyledons</taxon>
        <taxon>Gunneridae</taxon>
        <taxon>Pentapetalae</taxon>
        <taxon>asterids</taxon>
        <taxon>lamiids</taxon>
        <taxon>Lamiales</taxon>
        <taxon>Pedaliaceae</taxon>
        <taxon>Sesamum</taxon>
    </lineage>
</organism>
<dbReference type="Gene3D" id="3.10.10.10">
    <property type="entry name" value="HIV Type 1 Reverse Transcriptase, subunit A, domain 1"/>
    <property type="match status" value="1"/>
</dbReference>
<protein>
    <submittedName>
        <fullName evidence="3">RNA-directed DNA polymerase</fullName>
    </submittedName>
</protein>
<keyword evidence="3" id="KW-0808">Transferase</keyword>
<dbReference type="InterPro" id="IPR032567">
    <property type="entry name" value="RTL1-rel"/>
</dbReference>
<dbReference type="PANTHER" id="PTHR15503">
    <property type="entry name" value="LDOC1 RELATED"/>
    <property type="match status" value="1"/>
</dbReference>
<dbReference type="InterPro" id="IPR043502">
    <property type="entry name" value="DNA/RNA_pol_sf"/>
</dbReference>
<dbReference type="EMBL" id="JACGWL010000777">
    <property type="protein sequence ID" value="KAK4381993.1"/>
    <property type="molecule type" value="Genomic_DNA"/>
</dbReference>
<gene>
    <name evidence="3" type="ORF">Sango_2914400</name>
</gene>
<proteinExistence type="predicted"/>
<evidence type="ECO:0000259" key="2">
    <source>
        <dbReference type="Pfam" id="PF03732"/>
    </source>
</evidence>